<dbReference type="Proteomes" id="UP000316621">
    <property type="component" value="Chromosome 6"/>
</dbReference>
<evidence type="ECO:0000256" key="1">
    <source>
        <dbReference type="SAM" id="MobiDB-lite"/>
    </source>
</evidence>
<evidence type="ECO:0000313" key="3">
    <source>
        <dbReference type="Proteomes" id="UP000316621"/>
    </source>
</evidence>
<gene>
    <name evidence="2" type="ORF">C5167_008299</name>
</gene>
<dbReference type="AlphaFoldDB" id="A0A4Y7JY24"/>
<reference evidence="2 3" key="1">
    <citation type="journal article" date="2018" name="Science">
        <title>The opium poppy genome and morphinan production.</title>
        <authorList>
            <person name="Guo L."/>
            <person name="Winzer T."/>
            <person name="Yang X."/>
            <person name="Li Y."/>
            <person name="Ning Z."/>
            <person name="He Z."/>
            <person name="Teodor R."/>
            <person name="Lu Y."/>
            <person name="Bowser T.A."/>
            <person name="Graham I.A."/>
            <person name="Ye K."/>
        </authorList>
    </citation>
    <scope>NUCLEOTIDE SEQUENCE [LARGE SCALE GENOMIC DNA]</scope>
    <source>
        <strain evidence="3">cv. HN1</strain>
        <tissue evidence="2">Leaves</tissue>
    </source>
</reference>
<accession>A0A4Y7JY24</accession>
<dbReference type="Gramene" id="RZC64615">
    <property type="protein sequence ID" value="RZC64615"/>
    <property type="gene ID" value="C5167_008299"/>
</dbReference>
<feature type="compositionally biased region" description="Basic and acidic residues" evidence="1">
    <location>
        <begin position="11"/>
        <end position="37"/>
    </location>
</feature>
<keyword evidence="3" id="KW-1185">Reference proteome</keyword>
<proteinExistence type="predicted"/>
<name>A0A4Y7JY24_PAPSO</name>
<organism evidence="2 3">
    <name type="scientific">Papaver somniferum</name>
    <name type="common">Opium poppy</name>
    <dbReference type="NCBI Taxonomy" id="3469"/>
    <lineage>
        <taxon>Eukaryota</taxon>
        <taxon>Viridiplantae</taxon>
        <taxon>Streptophyta</taxon>
        <taxon>Embryophyta</taxon>
        <taxon>Tracheophyta</taxon>
        <taxon>Spermatophyta</taxon>
        <taxon>Magnoliopsida</taxon>
        <taxon>Ranunculales</taxon>
        <taxon>Papaveraceae</taxon>
        <taxon>Papaveroideae</taxon>
        <taxon>Papaver</taxon>
    </lineage>
</organism>
<feature type="region of interest" description="Disordered" evidence="1">
    <location>
        <begin position="1"/>
        <end position="66"/>
    </location>
</feature>
<evidence type="ECO:0000313" key="2">
    <source>
        <dbReference type="EMBL" id="RZC64615.1"/>
    </source>
</evidence>
<protein>
    <submittedName>
        <fullName evidence="2">Uncharacterized protein</fullName>
    </submittedName>
</protein>
<dbReference type="EMBL" id="CM010720">
    <property type="protein sequence ID" value="RZC64615.1"/>
    <property type="molecule type" value="Genomic_DNA"/>
</dbReference>
<sequence length="66" mass="7327">MNPTDQVPSDLRGRIDTRPVLSRRKESISTLQKDSKPRGKNNTAAPSLDAGPKKQISSPLRNFKEP</sequence>